<dbReference type="EMBL" id="CP090569">
    <property type="protein sequence ID" value="USF88271.1"/>
    <property type="molecule type" value="Genomic_DNA"/>
</dbReference>
<reference evidence="2" key="1">
    <citation type="journal article" date="2022" name="Mol. Ecol. Resour.">
        <title>The complete and closed genome of the facultative generalist Candidatus Endoriftia persephone from deep-sea hydrothermal vents.</title>
        <authorList>
            <person name="de Oliveira A.L."/>
            <person name="Srivastava A."/>
            <person name="Espada-Hinojosa S."/>
            <person name="Bright M."/>
        </authorList>
    </citation>
    <scope>NUCLEOTIDE SEQUENCE</scope>
    <source>
        <strain evidence="2">Tica-EPR-9o50.N</strain>
    </source>
</reference>
<protein>
    <submittedName>
        <fullName evidence="2">DUF3108 domain-containing protein</fullName>
    </submittedName>
</protein>
<feature type="chain" id="PRO_5039910529" evidence="1">
    <location>
        <begin position="27"/>
        <end position="243"/>
    </location>
</feature>
<dbReference type="AlphaFoldDB" id="A0A9J7A003"/>
<keyword evidence="3" id="KW-1185">Reference proteome</keyword>
<sequence>MRDSGRLHLPCLLAVLLSLISPTAYSQPAGLQSFEAHYSISRQGITLGRLKLSLRFDSSGNYRYRADSEHTGLFSWLHPQQVEERSEGHFEQGQVIPQRYHYLRRHSDEKKQIKLQFDWQKRQVTTSTGDSRWRQLIETGTQDKFSQQLAVRLDLAQGKSEMHYRVADGGRLKDYYFQLRGRERIKTVAGTLDCLRVERRKGSGKIDSTIWFAPTIDHLPVRILRSQGGAEYLMELETLVSAP</sequence>
<gene>
    <name evidence="2" type="ORF">L0Y14_03260</name>
</gene>
<evidence type="ECO:0000256" key="1">
    <source>
        <dbReference type="SAM" id="SignalP"/>
    </source>
</evidence>
<keyword evidence="1" id="KW-0732">Signal</keyword>
<dbReference type="Proteomes" id="UP001056649">
    <property type="component" value="Chromosome"/>
</dbReference>
<evidence type="ECO:0000313" key="3">
    <source>
        <dbReference type="Proteomes" id="UP001056649"/>
    </source>
</evidence>
<dbReference type="RefSeq" id="WP_005961613.1">
    <property type="nucleotide sequence ID" value="NZ_CP090569.1"/>
</dbReference>
<dbReference type="KEGG" id="eps:L0Y14_03260"/>
<dbReference type="Pfam" id="PF11306">
    <property type="entry name" value="DUF3108"/>
    <property type="match status" value="1"/>
</dbReference>
<dbReference type="InterPro" id="IPR021457">
    <property type="entry name" value="DUF3108"/>
</dbReference>
<accession>A0A9J7A003</accession>
<proteinExistence type="predicted"/>
<feature type="signal peptide" evidence="1">
    <location>
        <begin position="1"/>
        <end position="26"/>
    </location>
</feature>
<evidence type="ECO:0000313" key="2">
    <source>
        <dbReference type="EMBL" id="USF88271.1"/>
    </source>
</evidence>
<name>A0A9J7A003_9GAMM</name>
<organism evidence="2 3">
    <name type="scientific">Candidatus Endoriftia persephonae</name>
    <dbReference type="NCBI Taxonomy" id="393765"/>
    <lineage>
        <taxon>Bacteria</taxon>
        <taxon>Pseudomonadati</taxon>
        <taxon>Pseudomonadota</taxon>
        <taxon>Gammaproteobacteria</taxon>
        <taxon>Chromatiales</taxon>
        <taxon>Sedimenticolaceae</taxon>
        <taxon>Candidatus Endoriftia</taxon>
    </lineage>
</organism>